<dbReference type="Proteomes" id="UP000014070">
    <property type="component" value="Chromosome"/>
</dbReference>
<accession>R9T727</accession>
<name>R9T727_METII</name>
<proteinExistence type="predicted"/>
<dbReference type="EMBL" id="CP005934">
    <property type="protein sequence ID" value="AGN26732.1"/>
    <property type="molecule type" value="Genomic_DNA"/>
</dbReference>
<keyword evidence="2" id="KW-0489">Methyltransferase</keyword>
<sequence length="208" mass="24275">MNQKEYWDKSTCKTFTAMLHLDELSLYLKNDDSILDVGCGYGRTLYELYSNGYKNLKGVDFSSKMIEKGKQLYPFLDLTVKHDKTLEFDDCSYDAVILSAVLTCIADDNEQKYLLDDIFRILKPDGIIYVTDFLINYDRRNLIRYDLYASKYDKYGVFETPDGAVLRHHDIVWIKELLSSFKMLTLKNVVYDTMNGHTSNAFYFIGKK</sequence>
<dbReference type="KEGG" id="mer:MMINT_14120"/>
<dbReference type="GO" id="GO:0008757">
    <property type="term" value="F:S-adenosylmethionine-dependent methyltransferase activity"/>
    <property type="evidence" value="ECO:0007669"/>
    <property type="project" value="InterPro"/>
</dbReference>
<dbReference type="InterPro" id="IPR013216">
    <property type="entry name" value="Methyltransf_11"/>
</dbReference>
<reference evidence="2 3" key="1">
    <citation type="journal article" date="2013" name="Genome Announc.">
        <title>Genome sequence of 'Candidatus Methanomassiliicoccus intestinalis' Issoire-Mx1, a third thermoplasmatales-related methanogenic archaeon from human feces.</title>
        <authorList>
            <person name="Borrel G."/>
            <person name="Harris H.M."/>
            <person name="Parisot N."/>
            <person name="Gaci N."/>
            <person name="Tottey W."/>
            <person name="Mihajlovski A."/>
            <person name="Deane J."/>
            <person name="Gribaldo S."/>
            <person name="Bardot O."/>
            <person name="Peyretaillade E."/>
            <person name="Peyret P."/>
            <person name="O'Toole P.W."/>
            <person name="Brugere J.F."/>
        </authorList>
    </citation>
    <scope>NUCLEOTIDE SEQUENCE [LARGE SCALE GENOMIC DNA]</scope>
    <source>
        <strain evidence="2 3">Issoire-Mx1</strain>
    </source>
</reference>
<dbReference type="PANTHER" id="PTHR43591">
    <property type="entry name" value="METHYLTRANSFERASE"/>
    <property type="match status" value="1"/>
</dbReference>
<organism evidence="2 3">
    <name type="scientific">Methanomassiliicoccus intestinalis (strain Issoire-Mx1)</name>
    <dbReference type="NCBI Taxonomy" id="1295009"/>
    <lineage>
        <taxon>Archaea</taxon>
        <taxon>Methanobacteriati</taxon>
        <taxon>Thermoplasmatota</taxon>
        <taxon>Thermoplasmata</taxon>
        <taxon>Methanomassiliicoccales</taxon>
        <taxon>Methanomassiliicoccaceae</taxon>
        <taxon>Methanomassiliicoccus</taxon>
    </lineage>
</organism>
<dbReference type="PANTHER" id="PTHR43591:SF110">
    <property type="entry name" value="RHODANESE DOMAIN-CONTAINING PROTEIN"/>
    <property type="match status" value="1"/>
</dbReference>
<dbReference type="AlphaFoldDB" id="R9T727"/>
<dbReference type="RefSeq" id="WP_020449257.1">
    <property type="nucleotide sequence ID" value="NC_021353.1"/>
</dbReference>
<evidence type="ECO:0000313" key="3">
    <source>
        <dbReference type="Proteomes" id="UP000014070"/>
    </source>
</evidence>
<dbReference type="GO" id="GO:0032259">
    <property type="term" value="P:methylation"/>
    <property type="evidence" value="ECO:0007669"/>
    <property type="project" value="UniProtKB-KW"/>
</dbReference>
<dbReference type="HOGENOM" id="CLU_091228_3_0_2"/>
<dbReference type="InParanoid" id="R9T727"/>
<dbReference type="SUPFAM" id="SSF53335">
    <property type="entry name" value="S-adenosyl-L-methionine-dependent methyltransferases"/>
    <property type="match status" value="1"/>
</dbReference>
<feature type="domain" description="Methyltransferase type 11" evidence="1">
    <location>
        <begin position="35"/>
        <end position="130"/>
    </location>
</feature>
<dbReference type="FunCoup" id="R9T727">
    <property type="interactions" value="35"/>
</dbReference>
<dbReference type="STRING" id="1295009.MMINT_14120"/>
<protein>
    <submittedName>
        <fullName evidence="2">Type 11 methyltransferase</fullName>
    </submittedName>
</protein>
<dbReference type="InterPro" id="IPR029063">
    <property type="entry name" value="SAM-dependent_MTases_sf"/>
</dbReference>
<dbReference type="GeneID" id="41323792"/>
<keyword evidence="2" id="KW-0808">Transferase</keyword>
<dbReference type="CDD" id="cd02440">
    <property type="entry name" value="AdoMet_MTases"/>
    <property type="match status" value="1"/>
</dbReference>
<evidence type="ECO:0000313" key="2">
    <source>
        <dbReference type="EMBL" id="AGN26732.1"/>
    </source>
</evidence>
<keyword evidence="3" id="KW-1185">Reference proteome</keyword>
<evidence type="ECO:0000259" key="1">
    <source>
        <dbReference type="Pfam" id="PF08241"/>
    </source>
</evidence>
<gene>
    <name evidence="2" type="ORF">MMINT_14120</name>
</gene>
<dbReference type="Gene3D" id="3.40.50.150">
    <property type="entry name" value="Vaccinia Virus protein VP39"/>
    <property type="match status" value="1"/>
</dbReference>
<dbReference type="Pfam" id="PF08241">
    <property type="entry name" value="Methyltransf_11"/>
    <property type="match status" value="1"/>
</dbReference>